<feature type="compositionally biased region" description="Acidic residues" evidence="1">
    <location>
        <begin position="128"/>
        <end position="139"/>
    </location>
</feature>
<sequence length="139" mass="15049">MEQKMAHMPEDAKLPAPQVGTGDTQNIGLTPGEFSKSFQYRERVNDICNMHDTDWLAAENELSQEAQQAVAVLAKDSGQPESTVIADVYAAAPGVDAANIADHEDRYGNLDEYGEPLPPLGDLNNGSGDDDDWDDSRVS</sequence>
<protein>
    <submittedName>
        <fullName evidence="2">Uncharacterized protein</fullName>
    </submittedName>
</protein>
<feature type="region of interest" description="Disordered" evidence="1">
    <location>
        <begin position="106"/>
        <end position="139"/>
    </location>
</feature>
<feature type="compositionally biased region" description="Basic and acidic residues" evidence="1">
    <location>
        <begin position="1"/>
        <end position="13"/>
    </location>
</feature>
<proteinExistence type="predicted"/>
<keyword evidence="3" id="KW-1185">Reference proteome</keyword>
<comment type="caution">
    <text evidence="2">The sequence shown here is derived from an EMBL/GenBank/DDBJ whole genome shotgun (WGS) entry which is preliminary data.</text>
</comment>
<gene>
    <name evidence="2" type="ORF">V4C55_40160</name>
</gene>
<evidence type="ECO:0000313" key="3">
    <source>
        <dbReference type="Proteomes" id="UP001494588"/>
    </source>
</evidence>
<accession>A0ABU9QR37</accession>
<evidence type="ECO:0000256" key="1">
    <source>
        <dbReference type="SAM" id="MobiDB-lite"/>
    </source>
</evidence>
<organism evidence="2 3">
    <name type="scientific">Paraburkholderia sabiae</name>
    <dbReference type="NCBI Taxonomy" id="273251"/>
    <lineage>
        <taxon>Bacteria</taxon>
        <taxon>Pseudomonadati</taxon>
        <taxon>Pseudomonadota</taxon>
        <taxon>Betaproteobacteria</taxon>
        <taxon>Burkholderiales</taxon>
        <taxon>Burkholderiaceae</taxon>
        <taxon>Paraburkholderia</taxon>
    </lineage>
</organism>
<evidence type="ECO:0000313" key="2">
    <source>
        <dbReference type="EMBL" id="MEM5291931.1"/>
    </source>
</evidence>
<reference evidence="2 3" key="1">
    <citation type="submission" date="2024-01" db="EMBL/GenBank/DDBJ databases">
        <title>The diversity of rhizobia nodulating Mimosa spp. in eleven states of Brazil covering several biomes is determined by host plant, location, and edaphic factors.</title>
        <authorList>
            <person name="Rouws L."/>
            <person name="Barauna A."/>
            <person name="Beukes C."/>
            <person name="De Faria S.M."/>
            <person name="Gross E."/>
            <person name="Dos Reis Junior F.B."/>
            <person name="Simon M."/>
            <person name="Maluk M."/>
            <person name="Odee D.W."/>
            <person name="Kenicer G."/>
            <person name="Young J.P.W."/>
            <person name="Reis V.M."/>
            <person name="Zilli J."/>
            <person name="James E.K."/>
        </authorList>
    </citation>
    <scope>NUCLEOTIDE SEQUENCE [LARGE SCALE GENOMIC DNA]</scope>
    <source>
        <strain evidence="2 3">JPY77</strain>
    </source>
</reference>
<dbReference type="RefSeq" id="WP_201653450.1">
    <property type="nucleotide sequence ID" value="NZ_CAJHCS010000018.1"/>
</dbReference>
<name>A0ABU9QR37_9BURK</name>
<dbReference type="Proteomes" id="UP001494588">
    <property type="component" value="Unassembled WGS sequence"/>
</dbReference>
<dbReference type="EMBL" id="JAZHGC010000064">
    <property type="protein sequence ID" value="MEM5291931.1"/>
    <property type="molecule type" value="Genomic_DNA"/>
</dbReference>
<feature type="region of interest" description="Disordered" evidence="1">
    <location>
        <begin position="1"/>
        <end position="30"/>
    </location>
</feature>